<protein>
    <recommendedName>
        <fullName evidence="1">Phospholipase D-like domain-containing protein</fullName>
    </recommendedName>
</protein>
<dbReference type="InterPro" id="IPR025202">
    <property type="entry name" value="PLD-like_dom"/>
</dbReference>
<evidence type="ECO:0000313" key="2">
    <source>
        <dbReference type="EMBL" id="GLY80060.1"/>
    </source>
</evidence>
<name>A0A9W6VTT0_9ACTN</name>
<dbReference type="AlphaFoldDB" id="A0A9W6VTT0"/>
<dbReference type="SUPFAM" id="SSF56024">
    <property type="entry name" value="Phospholipase D/nuclease"/>
    <property type="match status" value="1"/>
</dbReference>
<organism evidence="2 3">
    <name type="scientific">Actinoallomurus iriomotensis</name>
    <dbReference type="NCBI Taxonomy" id="478107"/>
    <lineage>
        <taxon>Bacteria</taxon>
        <taxon>Bacillati</taxon>
        <taxon>Actinomycetota</taxon>
        <taxon>Actinomycetes</taxon>
        <taxon>Streptosporangiales</taxon>
        <taxon>Thermomonosporaceae</taxon>
        <taxon>Actinoallomurus</taxon>
    </lineage>
</organism>
<gene>
    <name evidence="2" type="ORF">Airi01_083270</name>
</gene>
<dbReference type="Gene3D" id="3.30.870.10">
    <property type="entry name" value="Endonuclease Chain A"/>
    <property type="match status" value="1"/>
</dbReference>
<dbReference type="Proteomes" id="UP001165135">
    <property type="component" value="Unassembled WGS sequence"/>
</dbReference>
<dbReference type="RefSeq" id="WP_285632499.1">
    <property type="nucleotide sequence ID" value="NZ_BSTJ01000013.1"/>
</dbReference>
<dbReference type="EMBL" id="BSTJ01000013">
    <property type="protein sequence ID" value="GLY80060.1"/>
    <property type="molecule type" value="Genomic_DNA"/>
</dbReference>
<sequence>MYLHSKYLLIEGNYFNIPDDKVVFTGSPNYTIDGLRYNDEALLKIENPQVHDQYRQNFTDAWNASATPN</sequence>
<reference evidence="2" key="1">
    <citation type="submission" date="2023-03" db="EMBL/GenBank/DDBJ databases">
        <title>Actinoallomurus iriomotensis NBRC 103681.</title>
        <authorList>
            <person name="Ichikawa N."/>
            <person name="Sato H."/>
            <person name="Tonouchi N."/>
        </authorList>
    </citation>
    <scope>NUCLEOTIDE SEQUENCE</scope>
    <source>
        <strain evidence="2">NBRC 103681</strain>
    </source>
</reference>
<feature type="domain" description="Phospholipase D-like" evidence="1">
    <location>
        <begin position="3"/>
        <end position="62"/>
    </location>
</feature>
<comment type="caution">
    <text evidence="2">The sequence shown here is derived from an EMBL/GenBank/DDBJ whole genome shotgun (WGS) entry which is preliminary data.</text>
</comment>
<dbReference type="Pfam" id="PF13091">
    <property type="entry name" value="PLDc_2"/>
    <property type="match status" value="1"/>
</dbReference>
<evidence type="ECO:0000313" key="3">
    <source>
        <dbReference type="Proteomes" id="UP001165135"/>
    </source>
</evidence>
<proteinExistence type="predicted"/>
<evidence type="ECO:0000259" key="1">
    <source>
        <dbReference type="Pfam" id="PF13091"/>
    </source>
</evidence>
<accession>A0A9W6VTT0</accession>